<dbReference type="KEGG" id="nsl:BOX37_03280"/>
<protein>
    <recommendedName>
        <fullName evidence="3">Antitoxin</fullName>
    </recommendedName>
</protein>
<dbReference type="AlphaFoldDB" id="A0A1J0VM89"/>
<evidence type="ECO:0008006" key="3">
    <source>
        <dbReference type="Google" id="ProtNLM"/>
    </source>
</evidence>
<evidence type="ECO:0000313" key="2">
    <source>
        <dbReference type="Proteomes" id="UP000183810"/>
    </source>
</evidence>
<accession>A0A1J0VM89</accession>
<reference evidence="1" key="1">
    <citation type="submission" date="2016-11" db="EMBL/GenBank/DDBJ databases">
        <authorList>
            <person name="Jaros S."/>
            <person name="Januszkiewicz K."/>
            <person name="Wedrychowicz H."/>
        </authorList>
    </citation>
    <scope>NUCLEOTIDE SEQUENCE [LARGE SCALE GENOMIC DNA]</scope>
    <source>
        <strain evidence="1">Y48</strain>
    </source>
</reference>
<dbReference type="Pfam" id="PF14013">
    <property type="entry name" value="MT0933_antitox"/>
    <property type="match status" value="1"/>
</dbReference>
<dbReference type="InterPro" id="IPR028037">
    <property type="entry name" value="Antitoxin_Rv0909/MT0933"/>
</dbReference>
<gene>
    <name evidence="1" type="ORF">BOX37_03280</name>
</gene>
<dbReference type="Proteomes" id="UP000183810">
    <property type="component" value="Chromosome"/>
</dbReference>
<organism evidence="1 2">
    <name type="scientific">Nocardia mangyaensis</name>
    <dbReference type="NCBI Taxonomy" id="2213200"/>
    <lineage>
        <taxon>Bacteria</taxon>
        <taxon>Bacillati</taxon>
        <taxon>Actinomycetota</taxon>
        <taxon>Actinomycetes</taxon>
        <taxon>Mycobacteriales</taxon>
        <taxon>Nocardiaceae</taxon>
        <taxon>Nocardia</taxon>
    </lineage>
</organism>
<proteinExistence type="predicted"/>
<dbReference type="EMBL" id="CP018082">
    <property type="protein sequence ID" value="APE33147.1"/>
    <property type="molecule type" value="Genomic_DNA"/>
</dbReference>
<keyword evidence="2" id="KW-1185">Reference proteome</keyword>
<name>A0A1J0VM89_9NOCA</name>
<sequence>MIALYPVRISEECTVDFKNLADKAMDLAAKNADKVDGVIDKAGDVVDAKTSNKFADQVDAAQAAAKNALRDKS</sequence>
<evidence type="ECO:0000313" key="1">
    <source>
        <dbReference type="EMBL" id="APE33147.1"/>
    </source>
</evidence>